<name>A0A811Q1H3_9POAL</name>
<dbReference type="Pfam" id="PF22936">
    <property type="entry name" value="Pol_BBD"/>
    <property type="match status" value="1"/>
</dbReference>
<sequence length="78" mass="8245">MQVLGCGNVVTDAVVLPDVWYVPGLTANLVSVSQLAELDYSIGFGHAECYIRSPDDGGLVGSARVGDEGLFEVDFLKV</sequence>
<dbReference type="InterPro" id="IPR054722">
    <property type="entry name" value="PolX-like_BBD"/>
</dbReference>
<evidence type="ECO:0000313" key="3">
    <source>
        <dbReference type="Proteomes" id="UP000604825"/>
    </source>
</evidence>
<dbReference type="OrthoDB" id="778489at2759"/>
<organism evidence="2 3">
    <name type="scientific">Miscanthus lutarioriparius</name>
    <dbReference type="NCBI Taxonomy" id="422564"/>
    <lineage>
        <taxon>Eukaryota</taxon>
        <taxon>Viridiplantae</taxon>
        <taxon>Streptophyta</taxon>
        <taxon>Embryophyta</taxon>
        <taxon>Tracheophyta</taxon>
        <taxon>Spermatophyta</taxon>
        <taxon>Magnoliopsida</taxon>
        <taxon>Liliopsida</taxon>
        <taxon>Poales</taxon>
        <taxon>Poaceae</taxon>
        <taxon>PACMAD clade</taxon>
        <taxon>Panicoideae</taxon>
        <taxon>Andropogonodae</taxon>
        <taxon>Andropogoneae</taxon>
        <taxon>Saccharinae</taxon>
        <taxon>Miscanthus</taxon>
    </lineage>
</organism>
<gene>
    <name evidence="2" type="ORF">NCGR_LOCUS36521</name>
</gene>
<dbReference type="EMBL" id="CAJGYO010000009">
    <property type="protein sequence ID" value="CAD6252874.1"/>
    <property type="molecule type" value="Genomic_DNA"/>
</dbReference>
<accession>A0A811Q1H3</accession>
<comment type="caution">
    <text evidence="2">The sequence shown here is derived from an EMBL/GenBank/DDBJ whole genome shotgun (WGS) entry which is preliminary data.</text>
</comment>
<proteinExistence type="predicted"/>
<dbReference type="AlphaFoldDB" id="A0A811Q1H3"/>
<feature type="domain" description="Retrovirus-related Pol polyprotein from transposon TNT 1-94-like beta-barrel" evidence="1">
    <location>
        <begin position="2"/>
        <end position="39"/>
    </location>
</feature>
<evidence type="ECO:0000259" key="1">
    <source>
        <dbReference type="Pfam" id="PF22936"/>
    </source>
</evidence>
<evidence type="ECO:0000313" key="2">
    <source>
        <dbReference type="EMBL" id="CAD6252874.1"/>
    </source>
</evidence>
<keyword evidence="3" id="KW-1185">Reference proteome</keyword>
<dbReference type="Proteomes" id="UP000604825">
    <property type="component" value="Unassembled WGS sequence"/>
</dbReference>
<reference evidence="2" key="1">
    <citation type="submission" date="2020-10" db="EMBL/GenBank/DDBJ databases">
        <authorList>
            <person name="Han B."/>
            <person name="Lu T."/>
            <person name="Zhao Q."/>
            <person name="Huang X."/>
            <person name="Zhao Y."/>
        </authorList>
    </citation>
    <scope>NUCLEOTIDE SEQUENCE</scope>
</reference>
<protein>
    <recommendedName>
        <fullName evidence="1">Retrovirus-related Pol polyprotein from transposon TNT 1-94-like beta-barrel domain-containing protein</fullName>
    </recommendedName>
</protein>